<dbReference type="EMBL" id="LT838272">
    <property type="protein sequence ID" value="SMB98676.1"/>
    <property type="molecule type" value="Genomic_DNA"/>
</dbReference>
<dbReference type="AlphaFoldDB" id="A0A1W1VZA8"/>
<name>A0A1W1VZA8_9FIRM</name>
<dbReference type="InterPro" id="IPR036291">
    <property type="entry name" value="NAD(P)-bd_dom_sf"/>
</dbReference>
<reference evidence="2 3" key="1">
    <citation type="submission" date="2017-04" db="EMBL/GenBank/DDBJ databases">
        <authorList>
            <person name="Afonso C.L."/>
            <person name="Miller P.J."/>
            <person name="Scott M.A."/>
            <person name="Spackman E."/>
            <person name="Goraichik I."/>
            <person name="Dimitrov K.M."/>
            <person name="Suarez D.L."/>
            <person name="Swayne D.E."/>
        </authorList>
    </citation>
    <scope>NUCLEOTIDE SEQUENCE [LARGE SCALE GENOMIC DNA]</scope>
    <source>
        <strain evidence="2 3">ToBE</strain>
    </source>
</reference>
<accession>A0A1W1VZA8</accession>
<keyword evidence="3" id="KW-1185">Reference proteome</keyword>
<gene>
    <name evidence="2" type="ORF">SAMN00808754_2484</name>
</gene>
<evidence type="ECO:0000313" key="2">
    <source>
        <dbReference type="EMBL" id="SMB98676.1"/>
    </source>
</evidence>
<dbReference type="InterPro" id="IPR050177">
    <property type="entry name" value="Lipid_A_modif_metabolic_enz"/>
</dbReference>
<dbReference type="PANTHER" id="PTHR43245">
    <property type="entry name" value="BIFUNCTIONAL POLYMYXIN RESISTANCE PROTEIN ARNA"/>
    <property type="match status" value="1"/>
</dbReference>
<protein>
    <submittedName>
        <fullName evidence="2">UDP-glucose 4-epimerase</fullName>
    </submittedName>
</protein>
<dbReference type="Gene3D" id="3.40.50.720">
    <property type="entry name" value="NAD(P)-binding Rossmann-like Domain"/>
    <property type="match status" value="1"/>
</dbReference>
<evidence type="ECO:0000259" key="1">
    <source>
        <dbReference type="Pfam" id="PF01370"/>
    </source>
</evidence>
<dbReference type="OrthoDB" id="142826at2"/>
<feature type="domain" description="NAD-dependent epimerase/dehydratase" evidence="1">
    <location>
        <begin position="3"/>
        <end position="228"/>
    </location>
</feature>
<dbReference type="STRING" id="698762.SAMN00808754_2484"/>
<sequence>MEVLIAGGAGDVGGYLSRYLLDRGFGVKVYDLKDKMPEAWGKNLSGYFRGDLVDRKKVEEALKDVDIVINLAWSFAEDPYIIFERDIKGHLNLLETACKLGVKRFVYTSTATVYGRAVTHPVSEDHPCLLEEARKPLYALGKFTAEKLCLMYQRERGLPVTIFRFWWAFGDTIGGRHLRNLIHTALENKPLEMVPGAGGTFVTMLDLAEAIRLAVENPAAAGQVYNVGSLFLTWEEIGAMIIDLTGSNSTLNLIPSARWRGPTFLNEVWDLSWDKLARELGYRPQVKIPEMRAMFTKALKNCIAQVKTEEKPS</sequence>
<dbReference type="SUPFAM" id="SSF51735">
    <property type="entry name" value="NAD(P)-binding Rossmann-fold domains"/>
    <property type="match status" value="1"/>
</dbReference>
<organism evidence="2 3">
    <name type="scientific">Thermanaeromonas toyohensis ToBE</name>
    <dbReference type="NCBI Taxonomy" id="698762"/>
    <lineage>
        <taxon>Bacteria</taxon>
        <taxon>Bacillati</taxon>
        <taxon>Bacillota</taxon>
        <taxon>Clostridia</taxon>
        <taxon>Neomoorellales</taxon>
        <taxon>Neomoorellaceae</taxon>
        <taxon>Thermanaeromonas</taxon>
    </lineage>
</organism>
<dbReference type="Pfam" id="PF01370">
    <property type="entry name" value="Epimerase"/>
    <property type="match status" value="1"/>
</dbReference>
<dbReference type="InterPro" id="IPR001509">
    <property type="entry name" value="Epimerase_deHydtase"/>
</dbReference>
<proteinExistence type="predicted"/>
<evidence type="ECO:0000313" key="3">
    <source>
        <dbReference type="Proteomes" id="UP000192569"/>
    </source>
</evidence>
<dbReference type="Proteomes" id="UP000192569">
    <property type="component" value="Chromosome I"/>
</dbReference>
<dbReference type="RefSeq" id="WP_084666065.1">
    <property type="nucleotide sequence ID" value="NZ_LT838272.1"/>
</dbReference>